<protein>
    <submittedName>
        <fullName evidence="1">1059_t:CDS:1</fullName>
    </submittedName>
</protein>
<feature type="non-terminal residue" evidence="1">
    <location>
        <position position="1"/>
    </location>
</feature>
<proteinExistence type="predicted"/>
<gene>
    <name evidence="1" type="ORF">GMARGA_LOCUS35623</name>
</gene>
<dbReference type="Proteomes" id="UP000789901">
    <property type="component" value="Unassembled WGS sequence"/>
</dbReference>
<accession>A0ABN7WVI6</accession>
<dbReference type="EMBL" id="CAJVQB010066831">
    <property type="protein sequence ID" value="CAG8841776.1"/>
    <property type="molecule type" value="Genomic_DNA"/>
</dbReference>
<evidence type="ECO:0000313" key="2">
    <source>
        <dbReference type="Proteomes" id="UP000789901"/>
    </source>
</evidence>
<name>A0ABN7WVI6_GIGMA</name>
<sequence length="161" mass="18693">FLEDDYEEPQILISMALENCFESVYSKEGLLLKENGQEESIWLIQTEAILQTGTFQTLNTICRQKISNKSFISSNSRKDYIAIVLGSFIKKQSTYNMQNDYSTESLENTNSNLMELSENTDSIYTITDPLQHKERGDLQIKNIYWLLRISLQEKKKIKGNM</sequence>
<comment type="caution">
    <text evidence="1">The sequence shown here is derived from an EMBL/GenBank/DDBJ whole genome shotgun (WGS) entry which is preliminary data.</text>
</comment>
<organism evidence="1 2">
    <name type="scientific">Gigaspora margarita</name>
    <dbReference type="NCBI Taxonomy" id="4874"/>
    <lineage>
        <taxon>Eukaryota</taxon>
        <taxon>Fungi</taxon>
        <taxon>Fungi incertae sedis</taxon>
        <taxon>Mucoromycota</taxon>
        <taxon>Glomeromycotina</taxon>
        <taxon>Glomeromycetes</taxon>
        <taxon>Diversisporales</taxon>
        <taxon>Gigasporaceae</taxon>
        <taxon>Gigaspora</taxon>
    </lineage>
</organism>
<evidence type="ECO:0000313" key="1">
    <source>
        <dbReference type="EMBL" id="CAG8841776.1"/>
    </source>
</evidence>
<keyword evidence="2" id="KW-1185">Reference proteome</keyword>
<reference evidence="1 2" key="1">
    <citation type="submission" date="2021-06" db="EMBL/GenBank/DDBJ databases">
        <authorList>
            <person name="Kallberg Y."/>
            <person name="Tangrot J."/>
            <person name="Rosling A."/>
        </authorList>
    </citation>
    <scope>NUCLEOTIDE SEQUENCE [LARGE SCALE GENOMIC DNA]</scope>
    <source>
        <strain evidence="1 2">120-4 pot B 10/14</strain>
    </source>
</reference>